<comment type="caution">
    <text evidence="1">The sequence shown here is derived from an EMBL/GenBank/DDBJ whole genome shotgun (WGS) entry which is preliminary data.</text>
</comment>
<evidence type="ECO:0008006" key="3">
    <source>
        <dbReference type="Google" id="ProtNLM"/>
    </source>
</evidence>
<dbReference type="OrthoDB" id="7869025at2"/>
<protein>
    <recommendedName>
        <fullName evidence="3">Nuclear transport factor 2 family protein</fullName>
    </recommendedName>
</protein>
<evidence type="ECO:0000313" key="2">
    <source>
        <dbReference type="Proteomes" id="UP000315540"/>
    </source>
</evidence>
<dbReference type="SUPFAM" id="SSF54427">
    <property type="entry name" value="NTF2-like"/>
    <property type="match status" value="1"/>
</dbReference>
<proteinExistence type="predicted"/>
<organism evidence="1 2">
    <name type="scientific">Aquimarina algicola</name>
    <dbReference type="NCBI Taxonomy" id="2589995"/>
    <lineage>
        <taxon>Bacteria</taxon>
        <taxon>Pseudomonadati</taxon>
        <taxon>Bacteroidota</taxon>
        <taxon>Flavobacteriia</taxon>
        <taxon>Flavobacteriales</taxon>
        <taxon>Flavobacteriaceae</taxon>
        <taxon>Aquimarina</taxon>
    </lineage>
</organism>
<dbReference type="Proteomes" id="UP000315540">
    <property type="component" value="Unassembled WGS sequence"/>
</dbReference>
<gene>
    <name evidence="1" type="ORF">FHK87_19435</name>
</gene>
<accession>A0A504IY62</accession>
<dbReference type="EMBL" id="VFWZ01000007">
    <property type="protein sequence ID" value="TPN83396.1"/>
    <property type="molecule type" value="Genomic_DNA"/>
</dbReference>
<keyword evidence="2" id="KW-1185">Reference proteome</keyword>
<dbReference type="RefSeq" id="WP_140595476.1">
    <property type="nucleotide sequence ID" value="NZ_VFWZ01000007.1"/>
</dbReference>
<dbReference type="AlphaFoldDB" id="A0A504IY62"/>
<name>A0A504IY62_9FLAO</name>
<sequence>MDTSKMISKEGVKQSIQDLIQAGTTFDIDALERIYHKNLQVITIDLDDNVSIADKAAFKGLFETKLKNGSKPLSTWAKFDHIQVNDHNAHVLISRKVNLAGDDQYLVLSIDLIFEDNRWQVTREVIFARPDSLLSK</sequence>
<reference evidence="1 2" key="1">
    <citation type="submission" date="2019-06" db="EMBL/GenBank/DDBJ databases">
        <authorList>
            <person name="Meng X."/>
        </authorList>
    </citation>
    <scope>NUCLEOTIDE SEQUENCE [LARGE SCALE GENOMIC DNA]</scope>
    <source>
        <strain evidence="1 2">M625</strain>
    </source>
</reference>
<evidence type="ECO:0000313" key="1">
    <source>
        <dbReference type="EMBL" id="TPN83396.1"/>
    </source>
</evidence>
<dbReference type="Gene3D" id="3.10.450.50">
    <property type="match status" value="1"/>
</dbReference>
<dbReference type="InterPro" id="IPR032710">
    <property type="entry name" value="NTF2-like_dom_sf"/>
</dbReference>